<dbReference type="InterPro" id="IPR052561">
    <property type="entry name" value="ComplexI_Subunit1"/>
</dbReference>
<feature type="transmembrane region" description="Helical" evidence="5">
    <location>
        <begin position="172"/>
        <end position="192"/>
    </location>
</feature>
<protein>
    <recommendedName>
        <fullName evidence="9">Formate hydrogenlyase</fullName>
    </recommendedName>
</protein>
<dbReference type="RefSeq" id="WP_069401108.1">
    <property type="nucleotide sequence ID" value="NZ_MIHC01000025.1"/>
</dbReference>
<feature type="transmembrane region" description="Helical" evidence="5">
    <location>
        <begin position="258"/>
        <end position="282"/>
    </location>
</feature>
<reference evidence="8" key="1">
    <citation type="submission" date="2016-09" db="EMBL/GenBank/DDBJ databases">
        <authorList>
            <person name="Greninger A.L."/>
            <person name="Jerome K.R."/>
            <person name="Mcnair B."/>
            <person name="Wallis C."/>
            <person name="Fang F."/>
        </authorList>
    </citation>
    <scope>NUCLEOTIDE SEQUENCE [LARGE SCALE GENOMIC DNA]</scope>
    <source>
        <strain evidence="8">BC1_M4</strain>
    </source>
</reference>
<keyword evidence="4 5" id="KW-0472">Membrane</keyword>
<proteinExistence type="predicted"/>
<gene>
    <name evidence="7" type="ORF">BHQ21_15180</name>
</gene>
<dbReference type="AlphaFoldDB" id="A0A1E3SSN5"/>
<keyword evidence="3 5" id="KW-1133">Transmembrane helix</keyword>
<dbReference type="Proteomes" id="UP000094224">
    <property type="component" value="Unassembled WGS sequence"/>
</dbReference>
<evidence type="ECO:0000256" key="5">
    <source>
        <dbReference type="SAM" id="Phobius"/>
    </source>
</evidence>
<evidence type="ECO:0000256" key="3">
    <source>
        <dbReference type="ARBA" id="ARBA00022989"/>
    </source>
</evidence>
<feature type="transmembrane region" description="Helical" evidence="5">
    <location>
        <begin position="294"/>
        <end position="315"/>
    </location>
</feature>
<feature type="signal peptide" evidence="6">
    <location>
        <begin position="1"/>
        <end position="17"/>
    </location>
</feature>
<keyword evidence="6" id="KW-0732">Signal</keyword>
<comment type="caution">
    <text evidence="7">The sequence shown here is derived from an EMBL/GenBank/DDBJ whole genome shotgun (WGS) entry which is preliminary data.</text>
</comment>
<accession>A0A1E3SSN5</accession>
<evidence type="ECO:0000313" key="7">
    <source>
        <dbReference type="EMBL" id="ODR05109.1"/>
    </source>
</evidence>
<evidence type="ECO:0000256" key="4">
    <source>
        <dbReference type="ARBA" id="ARBA00023136"/>
    </source>
</evidence>
<comment type="subcellular location">
    <subcellularLocation>
        <location evidence="1">Membrane</location>
        <topology evidence="1">Multi-pass membrane protein</topology>
    </subcellularLocation>
</comment>
<dbReference type="GO" id="GO:0005886">
    <property type="term" value="C:plasma membrane"/>
    <property type="evidence" value="ECO:0007669"/>
    <property type="project" value="TreeGrafter"/>
</dbReference>
<keyword evidence="8" id="KW-1185">Reference proteome</keyword>
<keyword evidence="2 5" id="KW-0812">Transmembrane</keyword>
<evidence type="ECO:0000313" key="8">
    <source>
        <dbReference type="Proteomes" id="UP000094224"/>
    </source>
</evidence>
<dbReference type="InterPro" id="IPR001694">
    <property type="entry name" value="NADH_UbQ_OxRdtase_su1/FPO"/>
</dbReference>
<organism evidence="7 8">
    <name type="scientific">Mycobacterium sherrisii</name>
    <dbReference type="NCBI Taxonomy" id="243061"/>
    <lineage>
        <taxon>Bacteria</taxon>
        <taxon>Bacillati</taxon>
        <taxon>Actinomycetota</taxon>
        <taxon>Actinomycetes</taxon>
        <taxon>Mycobacteriales</taxon>
        <taxon>Mycobacteriaceae</taxon>
        <taxon>Mycobacterium</taxon>
        <taxon>Mycobacterium simiae complex</taxon>
    </lineage>
</organism>
<evidence type="ECO:0000256" key="1">
    <source>
        <dbReference type="ARBA" id="ARBA00004141"/>
    </source>
</evidence>
<feature type="transmembrane region" description="Helical" evidence="5">
    <location>
        <begin position="64"/>
        <end position="87"/>
    </location>
</feature>
<evidence type="ECO:0000256" key="6">
    <source>
        <dbReference type="SAM" id="SignalP"/>
    </source>
</evidence>
<evidence type="ECO:0000256" key="2">
    <source>
        <dbReference type="ARBA" id="ARBA00022692"/>
    </source>
</evidence>
<dbReference type="PANTHER" id="PTHR43359">
    <property type="entry name" value="FORMATE HYDROGENLYASE SUBUNIT 4"/>
    <property type="match status" value="1"/>
</dbReference>
<feature type="transmembrane region" description="Helical" evidence="5">
    <location>
        <begin position="232"/>
        <end position="252"/>
    </location>
</feature>
<dbReference type="EMBL" id="MIHC01000025">
    <property type="protein sequence ID" value="ODR05109.1"/>
    <property type="molecule type" value="Genomic_DNA"/>
</dbReference>
<name>A0A1E3SSN5_9MYCO</name>
<dbReference type="Pfam" id="PF00146">
    <property type="entry name" value="NADHdh"/>
    <property type="match status" value="1"/>
</dbReference>
<evidence type="ECO:0008006" key="9">
    <source>
        <dbReference type="Google" id="ProtNLM"/>
    </source>
</evidence>
<sequence length="317" mass="33594">MRPAVFLQVLQSTVVLALSPLYSGALARAEAVVASKRGPGVLQPYRDLAKWLRKSSAVSDQASWVFRGAPFVAFACYLTVSAIVPIITNEPLPLAFLADLIGGAFVLTLASFVVSLAGLDTASPLGGLGASRASWIGSLAEPALILVFFTVGAVSASDNPYLMNHAVANSPYVLVLPTHLLGTVAFFLLVLVENGRIPIDSPTGSIEISMIEEGRVLEYSGRRYALVKWGSWMKLFVLSTIFMNVFVLPWGLGDAKSISSGLLAVIALLAKLAVCGLVIVIIDTSFAKLRFFRIAEFLGASFLLALVGIATSYVIGA</sequence>
<dbReference type="PANTHER" id="PTHR43359:SF1">
    <property type="entry name" value="FORMATE HYDROGENLYASE SUBUNIT 4-RELATED"/>
    <property type="match status" value="1"/>
</dbReference>
<feature type="transmembrane region" description="Helical" evidence="5">
    <location>
        <begin position="94"/>
        <end position="119"/>
    </location>
</feature>
<feature type="chain" id="PRO_5038816796" description="Formate hydrogenlyase" evidence="6">
    <location>
        <begin position="18"/>
        <end position="317"/>
    </location>
</feature>